<keyword evidence="8" id="KW-1185">Reference proteome</keyword>
<dbReference type="InterPro" id="IPR003347">
    <property type="entry name" value="JmjC_dom"/>
</dbReference>
<feature type="compositionally biased region" description="Basic and acidic residues" evidence="3">
    <location>
        <begin position="635"/>
        <end position="728"/>
    </location>
</feature>
<feature type="compositionally biased region" description="Low complexity" evidence="3">
    <location>
        <begin position="1574"/>
        <end position="1584"/>
    </location>
</feature>
<keyword evidence="2" id="KW-0539">Nucleus</keyword>
<feature type="region of interest" description="Disordered" evidence="3">
    <location>
        <begin position="635"/>
        <end position="854"/>
    </location>
</feature>
<dbReference type="SMART" id="SM00558">
    <property type="entry name" value="JmjC"/>
    <property type="match status" value="1"/>
</dbReference>
<dbReference type="PANTHER" id="PTHR10694:SF113">
    <property type="entry name" value="PROTEIN JUMONJI"/>
    <property type="match status" value="1"/>
</dbReference>
<feature type="compositionally biased region" description="Basic and acidic residues" evidence="3">
    <location>
        <begin position="1391"/>
        <end position="1402"/>
    </location>
</feature>
<dbReference type="SMART" id="SM00501">
    <property type="entry name" value="BRIGHT"/>
    <property type="match status" value="1"/>
</dbReference>
<dbReference type="SUPFAM" id="SSF51197">
    <property type="entry name" value="Clavaminate synthase-like"/>
    <property type="match status" value="1"/>
</dbReference>
<dbReference type="FunFam" id="1.10.150.60:FF:000012">
    <property type="entry name" value="Blast:Protein Jumonji"/>
    <property type="match status" value="1"/>
</dbReference>
<dbReference type="GO" id="GO:0000785">
    <property type="term" value="C:chromatin"/>
    <property type="evidence" value="ECO:0007669"/>
    <property type="project" value="TreeGrafter"/>
</dbReference>
<feature type="compositionally biased region" description="Basic residues" evidence="3">
    <location>
        <begin position="279"/>
        <end position="289"/>
    </location>
</feature>
<feature type="compositionally biased region" description="Basic and acidic residues" evidence="3">
    <location>
        <begin position="1273"/>
        <end position="1299"/>
    </location>
</feature>
<dbReference type="SUPFAM" id="SSF46774">
    <property type="entry name" value="ARID-like"/>
    <property type="match status" value="1"/>
</dbReference>
<feature type="compositionally biased region" description="Basic and acidic residues" evidence="3">
    <location>
        <begin position="1121"/>
        <end position="1153"/>
    </location>
</feature>
<feature type="compositionally biased region" description="Basic and acidic residues" evidence="3">
    <location>
        <begin position="398"/>
        <end position="546"/>
    </location>
</feature>
<evidence type="ECO:0000259" key="5">
    <source>
        <dbReference type="PROSITE" id="PS51183"/>
    </source>
</evidence>
<dbReference type="SMART" id="SM01014">
    <property type="entry name" value="ARID"/>
    <property type="match status" value="1"/>
</dbReference>
<feature type="compositionally biased region" description="Basic and acidic residues" evidence="3">
    <location>
        <begin position="889"/>
        <end position="958"/>
    </location>
</feature>
<feature type="compositionally biased region" description="Polar residues" evidence="3">
    <location>
        <begin position="1807"/>
        <end position="1817"/>
    </location>
</feature>
<dbReference type="Gene3D" id="1.10.150.60">
    <property type="entry name" value="ARID DNA-binding domain"/>
    <property type="match status" value="1"/>
</dbReference>
<dbReference type="PROSITE" id="PS51184">
    <property type="entry name" value="JMJC"/>
    <property type="match status" value="1"/>
</dbReference>
<dbReference type="Pfam" id="PF02375">
    <property type="entry name" value="JmjN"/>
    <property type="match status" value="1"/>
</dbReference>
<feature type="region of interest" description="Disordered" evidence="3">
    <location>
        <begin position="272"/>
        <end position="314"/>
    </location>
</feature>
<dbReference type="PROSITE" id="PS51011">
    <property type="entry name" value="ARID"/>
    <property type="match status" value="1"/>
</dbReference>
<dbReference type="InterPro" id="IPR004198">
    <property type="entry name" value="Znf_C5HC2"/>
</dbReference>
<evidence type="ECO:0000256" key="1">
    <source>
        <dbReference type="ARBA" id="ARBA00004123"/>
    </source>
</evidence>
<comment type="subcellular location">
    <subcellularLocation>
        <location evidence="1">Nucleus</location>
    </subcellularLocation>
</comment>
<feature type="domain" description="ARID" evidence="4">
    <location>
        <begin position="1688"/>
        <end position="1780"/>
    </location>
</feature>
<proteinExistence type="predicted"/>
<sequence>MVISRREIKRKRKEITSTCSLLDDSPKRTKVHAQRKFAQGSNVSSPVITPVKEIEKQEKIRPDVLPEPQELLPMNRPHTEDFLTFLCFRGTSMLPPSLNFFNTAPVDSRVHTQPLKNEPIDVCPPLANLSTKTTAGTSERPFIAFGVRKRADPILVSKHMDKKRRHALALQALRRKYQEQKMAKIRAVTISKLSEKTTSKSLVRTRSVTKNETTTKKSLTQKTRVKIVATKHVRVTTRSSIKTPIRTTLSSPIRTQIQKRMCLRSFRGRFIQRELNMQKPKKKKPNKILKKQEVKTETKKKKETSSEFSSDDDQPLVKTVKVVKPSNKVPLPKVAKKCASTPKKPIEVSFRVTRASRPLLTTTRDQTVKRKIQISRTLPTKLPFVKLTPPKSVSPKQKQKEEKVRLMRTRRSERSESHEEDEKHTDSKPQATEDKTKKIDKKEKKVEDKKKADTSVEKDLKKPTLSRRSEKSESSPEKESKKKEVNVEKDVKKKSEIVVEKEIKRRSESNVEKDLRRKSDGGLEKDLRRKSEGGLEKDLKKKLEVNLEKDLRKKPEVILEKDLKKKPEVVLERDLKKKPESNAEKNVKKKPELNMEKEEQDLKKKPEVSTERDLRRKTEVTVEKEIRKKLEVSIERETRRKSEISPEKDLRKKSENIVEKDLKKKSETNVEKDLKKKSEANIKKPEVNVKKPEVNLENVNIEKESEKKPEGVVDKEVKKKNDKLETTVDKNATSTETKKEILTEKKSEVNTEKDTKKPETKSDVLLEKKQKLNKTEIAIENKTLENKAEVSTEKKKPEKPELSAEKKKLETPLETDTAKRKSTKSDNTLEKKKSKNETAIVEPKVSQRPSRKTKEAAAIYMEILGHKLVSEGDIDDDSISIDSFPELPNVRKTEQRENELKAKAKSKSNENPKSSDDKNTSKAKPKKSDINESELKLPKAEESIKKKETEKTKARDIFSDSDSSIKKNKKSTNVSKKPEVTEITKRTTRSSLPNKEPPLEIISSDSEEFETETHQDKKPSTSNTPNDNITSTSLKASVRTRSQTLEESSSESDESTTSKTNQNPIRNIGKNKKFTKASTAKLDNSFSDSDEEPLSKLTLPKSKQNENQENNETPKVVLKRKSTEHDPNGKKEPAMKQAKRDTTKAQEKKKDDQPTLSSTKPKRECTKRPQNYLTLFSSSEDEEKYFHGFVKNENTKPTKAVKPETKCHPTASADLLCKDVDKRFGKGKVNMSTEQIEKWLKDSALAGSAIKKEGFDEKHSTEANLELNLPNKVETDLKPANTKKAENETLEKTETKTESKSTPNTKPTEYPLPANNPVQDKKQQHISQSTSKIIERKTIFRKERKMPTPNISAFSPNNESSVYAFEADNEDAISTPFRRPTRRPSSTATSRSEDSSKYEESSKTAGKFRLPSAVKQDTGKSASKQEVSLMLSTDELNNSTSIAVQLDLDSTEVFPEPVITQTETEDSEQLFYIPLQPGKQSSSQLIQGVAVKLGTKGANGPNQRVVMSAKLVTHTPVGAQKLMEKPLAASTPMYPPTSTIQKPKASESASKGIKSGKSCERISENSEDLKYKIPSSPSASSSSSTKVTKRQHMKTRIRPFEYLNPISSNEFPTSSQSTAALLEAPVFYPNEKEFQDPLEYIEKIKGHAEKFGICRIVPPSNFKPECRVSDDMRFTAYNQYVHKMLHRWGPNFKELMAITKYLETQNIALTHPPWIGGMEIDLPRLYQIVQSLGGLKEVIEKKKWPKVSELMKIPKSAQDRVTKLDDIYCKYLLPYDTLSPDEREKLFDEVETEWAKRESRALLRSQQKIINRDASPNSESDSDDESEECIVKGRNMALNAFYRIARNTMSMWFKTMEPSAQEVEQEFWKHVTVRQNHICVHSGSIDSGSWGYGFAVTKNSPFARHAWNLKVLTNNSGSVLRSMAPVMGVTVPTLHVGMVFSACCWYRDPHSLPWIEYLHTGGNKIWYGIPDSMSEVFHSTLIKLVPNYCRNKALWLPSDTAMVPPSLLVENGVSLCRTIQEPGQFIVVFPKAFTSSLCTGYVVSESVYLAPLSWLTTAQKVFDELQDSCEPSMFSLEKLFVSIALDARSSIDVLKQIIPAIELLCEKETLAWRKLQELGLNDKEKLPLPEAPIKKRKKLQNDSGDYECEICCKNLFISWVIESQEGIYCLEHAVEYIEKKKIELQNCKLMYTYNSEDLKNLIEKVKSTIEMKLQKKVAGKST</sequence>
<feature type="region of interest" description="Disordered" evidence="3">
    <location>
        <begin position="1526"/>
        <end position="1593"/>
    </location>
</feature>
<comment type="caution">
    <text evidence="7">The sequence shown here is derived from an EMBL/GenBank/DDBJ whole genome shotgun (WGS) entry which is preliminary data.</text>
</comment>
<protein>
    <recommendedName>
        <fullName evidence="9">Protein Jumonji</fullName>
    </recommendedName>
</protein>
<dbReference type="Proteomes" id="UP000801492">
    <property type="component" value="Unassembled WGS sequence"/>
</dbReference>
<dbReference type="EMBL" id="VTPC01003754">
    <property type="protein sequence ID" value="KAF2898065.1"/>
    <property type="molecule type" value="Genomic_DNA"/>
</dbReference>
<feature type="compositionally biased region" description="Polar residues" evidence="3">
    <location>
        <begin position="1020"/>
        <end position="1035"/>
    </location>
</feature>
<name>A0A8K0GAZ0_IGNLU</name>
<dbReference type="SMART" id="SM00545">
    <property type="entry name" value="JmjN"/>
    <property type="match status" value="1"/>
</dbReference>
<reference evidence="7" key="1">
    <citation type="submission" date="2019-08" db="EMBL/GenBank/DDBJ databases">
        <title>The genome of the North American firefly Photinus pyralis.</title>
        <authorList>
            <consortium name="Photinus pyralis genome working group"/>
            <person name="Fallon T.R."/>
            <person name="Sander Lower S.E."/>
            <person name="Weng J.-K."/>
        </authorList>
    </citation>
    <scope>NUCLEOTIDE SEQUENCE</scope>
    <source>
        <strain evidence="7">TRF0915ILg1</strain>
        <tissue evidence="7">Whole body</tissue>
    </source>
</reference>
<evidence type="ECO:0000256" key="2">
    <source>
        <dbReference type="ARBA" id="ARBA00023242"/>
    </source>
</evidence>
<feature type="compositionally biased region" description="Basic and acidic residues" evidence="3">
    <location>
        <begin position="976"/>
        <end position="985"/>
    </location>
</feature>
<dbReference type="Pfam" id="PF02373">
    <property type="entry name" value="JmjC"/>
    <property type="match status" value="1"/>
</dbReference>
<dbReference type="Pfam" id="PF02928">
    <property type="entry name" value="zf-C5HC2"/>
    <property type="match status" value="1"/>
</dbReference>
<feature type="domain" description="JmjC" evidence="6">
    <location>
        <begin position="1901"/>
        <end position="2066"/>
    </location>
</feature>
<dbReference type="GO" id="GO:0005634">
    <property type="term" value="C:nucleus"/>
    <property type="evidence" value="ECO:0007669"/>
    <property type="project" value="UniProtKB-SubCell"/>
</dbReference>
<evidence type="ECO:0008006" key="9">
    <source>
        <dbReference type="Google" id="ProtNLM"/>
    </source>
</evidence>
<dbReference type="InterPro" id="IPR001606">
    <property type="entry name" value="ARID_dom"/>
</dbReference>
<feature type="region of interest" description="Disordered" evidence="3">
    <location>
        <begin position="1254"/>
        <end position="1424"/>
    </location>
</feature>
<feature type="region of interest" description="Disordered" evidence="3">
    <location>
        <begin position="1807"/>
        <end position="1827"/>
    </location>
</feature>
<gene>
    <name evidence="7" type="ORF">ILUMI_08108</name>
</gene>
<feature type="compositionally biased region" description="Low complexity" evidence="3">
    <location>
        <begin position="1374"/>
        <end position="1390"/>
    </location>
</feature>
<dbReference type="PROSITE" id="PS51183">
    <property type="entry name" value="JMJN"/>
    <property type="match status" value="1"/>
</dbReference>
<feature type="compositionally biased region" description="Basic and acidic residues" evidence="3">
    <location>
        <begin position="736"/>
        <end position="831"/>
    </location>
</feature>
<dbReference type="GO" id="GO:0010468">
    <property type="term" value="P:regulation of gene expression"/>
    <property type="evidence" value="ECO:0007669"/>
    <property type="project" value="TreeGrafter"/>
</dbReference>
<feature type="compositionally biased region" description="Polar residues" evidence="3">
    <location>
        <begin position="1076"/>
        <end position="1087"/>
    </location>
</feature>
<dbReference type="InterPro" id="IPR003349">
    <property type="entry name" value="JmjN"/>
</dbReference>
<feature type="compositionally biased region" description="Polar residues" evidence="3">
    <location>
        <begin position="1349"/>
        <end position="1361"/>
    </location>
</feature>
<evidence type="ECO:0000313" key="7">
    <source>
        <dbReference type="EMBL" id="KAF2898065.1"/>
    </source>
</evidence>
<feature type="region of interest" description="Disordered" evidence="3">
    <location>
        <begin position="361"/>
        <end position="546"/>
    </location>
</feature>
<dbReference type="PANTHER" id="PTHR10694">
    <property type="entry name" value="LYSINE-SPECIFIC DEMETHYLASE"/>
    <property type="match status" value="1"/>
</dbReference>
<feature type="region of interest" description="Disordered" evidence="3">
    <location>
        <begin position="870"/>
        <end position="1170"/>
    </location>
</feature>
<dbReference type="OrthoDB" id="8951118at2759"/>
<evidence type="ECO:0000256" key="3">
    <source>
        <dbReference type="SAM" id="MobiDB-lite"/>
    </source>
</evidence>
<dbReference type="GO" id="GO:0003677">
    <property type="term" value="F:DNA binding"/>
    <property type="evidence" value="ECO:0007669"/>
    <property type="project" value="InterPro"/>
</dbReference>
<evidence type="ECO:0000259" key="6">
    <source>
        <dbReference type="PROSITE" id="PS51184"/>
    </source>
</evidence>
<evidence type="ECO:0000313" key="8">
    <source>
        <dbReference type="Proteomes" id="UP000801492"/>
    </source>
</evidence>
<feature type="compositionally biased region" description="Basic and acidic residues" evidence="3">
    <location>
        <begin position="1557"/>
        <end position="1571"/>
    </location>
</feature>
<dbReference type="Pfam" id="PF01388">
    <property type="entry name" value="ARID"/>
    <property type="match status" value="1"/>
</dbReference>
<dbReference type="CDD" id="cd16870">
    <property type="entry name" value="ARID_JARD2"/>
    <property type="match status" value="1"/>
</dbReference>
<dbReference type="GO" id="GO:0006338">
    <property type="term" value="P:chromatin remodeling"/>
    <property type="evidence" value="ECO:0007669"/>
    <property type="project" value="TreeGrafter"/>
</dbReference>
<dbReference type="Gene3D" id="2.60.120.650">
    <property type="entry name" value="Cupin"/>
    <property type="match status" value="1"/>
</dbReference>
<dbReference type="InterPro" id="IPR036431">
    <property type="entry name" value="ARID_dom_sf"/>
</dbReference>
<feature type="domain" description="JmjN" evidence="5">
    <location>
        <begin position="1624"/>
        <end position="1665"/>
    </location>
</feature>
<accession>A0A8K0GAZ0</accession>
<feature type="region of interest" description="Disordered" evidence="3">
    <location>
        <begin position="569"/>
        <end position="620"/>
    </location>
</feature>
<organism evidence="7 8">
    <name type="scientific">Ignelater luminosus</name>
    <name type="common">Cucubano</name>
    <name type="synonym">Pyrophorus luminosus</name>
    <dbReference type="NCBI Taxonomy" id="2038154"/>
    <lineage>
        <taxon>Eukaryota</taxon>
        <taxon>Metazoa</taxon>
        <taxon>Ecdysozoa</taxon>
        <taxon>Arthropoda</taxon>
        <taxon>Hexapoda</taxon>
        <taxon>Insecta</taxon>
        <taxon>Pterygota</taxon>
        <taxon>Neoptera</taxon>
        <taxon>Endopterygota</taxon>
        <taxon>Coleoptera</taxon>
        <taxon>Polyphaga</taxon>
        <taxon>Elateriformia</taxon>
        <taxon>Elateroidea</taxon>
        <taxon>Elateridae</taxon>
        <taxon>Agrypninae</taxon>
        <taxon>Pyrophorini</taxon>
        <taxon>Ignelater</taxon>
    </lineage>
</organism>
<evidence type="ECO:0000259" key="4">
    <source>
        <dbReference type="PROSITE" id="PS51011"/>
    </source>
</evidence>